<keyword evidence="2" id="KW-1185">Reference proteome</keyword>
<dbReference type="AlphaFoldDB" id="A0A164K964"/>
<evidence type="ECO:0000313" key="2">
    <source>
        <dbReference type="Proteomes" id="UP000076512"/>
    </source>
</evidence>
<accession>A0A164K964</accession>
<evidence type="ECO:0000313" key="1">
    <source>
        <dbReference type="EMBL" id="KZM71167.1"/>
    </source>
</evidence>
<proteinExistence type="predicted"/>
<name>A0A164K964_9NOCA</name>
<protein>
    <submittedName>
        <fullName evidence="1">Uncharacterized protein</fullName>
    </submittedName>
</protein>
<dbReference type="STRING" id="455432.AWN90_42445"/>
<dbReference type="OrthoDB" id="4541476at2"/>
<dbReference type="RefSeq" id="WP_067595449.1">
    <property type="nucleotide sequence ID" value="NZ_JABMCZ010000003.1"/>
</dbReference>
<sequence>MADLASVYDEAAQDTPEWAEWDDPRRSFMQIDTLFDETLPALPVADDAALGETVPPRPQAPRYSPAMLEWVEYAAFAMFPTRKALADNTDAADQFVCYLIEYLVRNAGGLRFNVPGNGSPVYDGFGPSVCYNYASDVDNPVDMLLTIGEHGEGFADDIITRAEDYADSAT</sequence>
<organism evidence="1 2">
    <name type="scientific">Nocardia terpenica</name>
    <dbReference type="NCBI Taxonomy" id="455432"/>
    <lineage>
        <taxon>Bacteria</taxon>
        <taxon>Bacillati</taxon>
        <taxon>Actinomycetota</taxon>
        <taxon>Actinomycetes</taxon>
        <taxon>Mycobacteriales</taxon>
        <taxon>Nocardiaceae</taxon>
        <taxon>Nocardia</taxon>
    </lineage>
</organism>
<dbReference type="Proteomes" id="UP000076512">
    <property type="component" value="Unassembled WGS sequence"/>
</dbReference>
<reference evidence="1 2" key="1">
    <citation type="submission" date="2016-04" db="EMBL/GenBank/DDBJ databases">
        <authorList>
            <person name="Evans L.H."/>
            <person name="Alamgir A."/>
            <person name="Owens N."/>
            <person name="Weber N.D."/>
            <person name="Virtaneva K."/>
            <person name="Barbian K."/>
            <person name="Babar A."/>
            <person name="Rosenke K."/>
        </authorList>
    </citation>
    <scope>NUCLEOTIDE SEQUENCE [LARGE SCALE GENOMIC DNA]</scope>
    <source>
        <strain evidence="1 2">IFM 0406</strain>
    </source>
</reference>
<comment type="caution">
    <text evidence="1">The sequence shown here is derived from an EMBL/GenBank/DDBJ whole genome shotgun (WGS) entry which is preliminary data.</text>
</comment>
<dbReference type="EMBL" id="LWGR01000013">
    <property type="protein sequence ID" value="KZM71167.1"/>
    <property type="molecule type" value="Genomic_DNA"/>
</dbReference>
<gene>
    <name evidence="1" type="ORF">AWN90_42445</name>
</gene>